<evidence type="ECO:0000256" key="7">
    <source>
        <dbReference type="ARBA" id="ARBA00022801"/>
    </source>
</evidence>
<dbReference type="FunFam" id="2.60.40.10:FF:000495">
    <property type="entry name" value="Periplasmic beta-glucosidase"/>
    <property type="match status" value="1"/>
</dbReference>
<dbReference type="InterPro" id="IPR002772">
    <property type="entry name" value="Glyco_hydro_3_C"/>
</dbReference>
<reference evidence="12 13" key="1">
    <citation type="submission" date="2021-03" db="EMBL/GenBank/DDBJ databases">
        <title>Complete genome of Polaribacter_sp.SM13.</title>
        <authorList>
            <person name="Jeong S.W."/>
            <person name="Bae J.W."/>
        </authorList>
    </citation>
    <scope>NUCLEOTIDE SEQUENCE [LARGE SCALE GENOMIC DNA]</scope>
    <source>
        <strain evidence="12 13">SM13</strain>
    </source>
</reference>
<dbReference type="SMART" id="SM01217">
    <property type="entry name" value="Fn3_like"/>
    <property type="match status" value="1"/>
</dbReference>
<dbReference type="EMBL" id="CP071869">
    <property type="protein sequence ID" value="QTE22406.1"/>
    <property type="molecule type" value="Genomic_DNA"/>
</dbReference>
<keyword evidence="6" id="KW-0574">Periplasm</keyword>
<evidence type="ECO:0000256" key="9">
    <source>
        <dbReference type="ARBA" id="ARBA00067498"/>
    </source>
</evidence>
<dbReference type="PANTHER" id="PTHR30620">
    <property type="entry name" value="PERIPLASMIC BETA-GLUCOSIDASE-RELATED"/>
    <property type="match status" value="1"/>
</dbReference>
<evidence type="ECO:0000313" key="12">
    <source>
        <dbReference type="EMBL" id="QTE22406.1"/>
    </source>
</evidence>
<evidence type="ECO:0000256" key="6">
    <source>
        <dbReference type="ARBA" id="ARBA00022764"/>
    </source>
</evidence>
<dbReference type="PANTHER" id="PTHR30620:SF16">
    <property type="entry name" value="LYSOSOMAL BETA GLUCOSIDASE"/>
    <property type="match status" value="1"/>
</dbReference>
<keyword evidence="8 10" id="KW-0326">Glycosidase</keyword>
<dbReference type="KEGG" id="pcea:J3359_16635"/>
<gene>
    <name evidence="12" type="primary">bglX</name>
    <name evidence="12" type="ORF">J3359_16635</name>
</gene>
<comment type="catalytic activity">
    <reaction evidence="1">
        <text>Hydrolysis of terminal, non-reducing beta-D-glucosyl residues with release of beta-D-glucose.</text>
        <dbReference type="EC" id="3.2.1.21"/>
    </reaction>
</comment>
<name>A0A975CSD5_9FLAO</name>
<evidence type="ECO:0000256" key="10">
    <source>
        <dbReference type="RuleBase" id="RU361161"/>
    </source>
</evidence>
<evidence type="ECO:0000313" key="13">
    <source>
        <dbReference type="Proteomes" id="UP000663920"/>
    </source>
</evidence>
<dbReference type="FunFam" id="3.40.50.1700:FF:000004">
    <property type="entry name" value="Periplasmic beta-glucosidase"/>
    <property type="match status" value="1"/>
</dbReference>
<proteinExistence type="inferred from homology"/>
<evidence type="ECO:0000256" key="4">
    <source>
        <dbReference type="ARBA" id="ARBA00012744"/>
    </source>
</evidence>
<dbReference type="Gene3D" id="2.60.40.10">
    <property type="entry name" value="Immunoglobulins"/>
    <property type="match status" value="1"/>
</dbReference>
<evidence type="ECO:0000256" key="1">
    <source>
        <dbReference type="ARBA" id="ARBA00000448"/>
    </source>
</evidence>
<keyword evidence="5" id="KW-0732">Signal</keyword>
<dbReference type="Gene3D" id="3.40.50.1700">
    <property type="entry name" value="Glycoside hydrolase family 3 C-terminal domain"/>
    <property type="match status" value="1"/>
</dbReference>
<dbReference type="GO" id="GO:0008422">
    <property type="term" value="F:beta-glucosidase activity"/>
    <property type="evidence" value="ECO:0007669"/>
    <property type="project" value="UniProtKB-EC"/>
</dbReference>
<protein>
    <recommendedName>
        <fullName evidence="9">Periplasmic beta-glucosidase</fullName>
        <ecNumber evidence="4">3.2.1.21</ecNumber>
    </recommendedName>
</protein>
<dbReference type="Pfam" id="PF14310">
    <property type="entry name" value="Fn3-like"/>
    <property type="match status" value="1"/>
</dbReference>
<comment type="subcellular location">
    <subcellularLocation>
        <location evidence="2">Periplasm</location>
    </subcellularLocation>
</comment>
<dbReference type="GO" id="GO:0042597">
    <property type="term" value="C:periplasmic space"/>
    <property type="evidence" value="ECO:0007669"/>
    <property type="project" value="UniProtKB-SubCell"/>
</dbReference>
<evidence type="ECO:0000256" key="5">
    <source>
        <dbReference type="ARBA" id="ARBA00022729"/>
    </source>
</evidence>
<dbReference type="Pfam" id="PF01915">
    <property type="entry name" value="Glyco_hydro_3_C"/>
    <property type="match status" value="1"/>
</dbReference>
<dbReference type="InterPro" id="IPR001764">
    <property type="entry name" value="Glyco_hydro_3_N"/>
</dbReference>
<dbReference type="InterPro" id="IPR019800">
    <property type="entry name" value="Glyco_hydro_3_AS"/>
</dbReference>
<keyword evidence="7 10" id="KW-0378">Hydrolase</keyword>
<dbReference type="RefSeq" id="WP_208078209.1">
    <property type="nucleotide sequence ID" value="NZ_CP071869.1"/>
</dbReference>
<dbReference type="PRINTS" id="PR00133">
    <property type="entry name" value="GLHYDRLASE3"/>
</dbReference>
<dbReference type="InterPro" id="IPR036962">
    <property type="entry name" value="Glyco_hydro_3_N_sf"/>
</dbReference>
<dbReference type="InterPro" id="IPR017853">
    <property type="entry name" value="GH"/>
</dbReference>
<dbReference type="InterPro" id="IPR036881">
    <property type="entry name" value="Glyco_hydro_3_C_sf"/>
</dbReference>
<dbReference type="SUPFAM" id="SSF52279">
    <property type="entry name" value="Beta-D-glucan exohydrolase, C-terminal domain"/>
    <property type="match status" value="1"/>
</dbReference>
<sequence>MTKISKKTANTYLTFNNPNIEEKVTQLMSQMTLDEKIGQTVMYASEMDVTGPVLDANYLEYIKKGEVGAVLNASGVSYVRKIQKLAVENSRLGIPLLFGFDVIHGYKTIFPIPLAESCSWDLDLMEQTAQIAARESSAAGLHWTFAPMVDISRDARWGRIAEGAGEDVYLGSLIAKARVRGFQGNLESTNNILACAKHFAGYGAAQAGRDYHTVDMSDIELRNTHLPPFKAALNEGVATFMTAFNELNGVPATGNKYLLDTILRKEWNFKGFVVTDYTSITEMIAHGFAENLKHAGEIAINAGSDMDMQSGAYKNHLKEYLNEKKLDKERLNEAVKSILRMKFKLGLFDDPYRFCDEEKEKQFILSKEHLKKATETAKKSIVLLKNKNKVLPLKNTSKIALIGPLADDTHHILGTWAAFGRENKNIISIKEELENKNIDFKYTKGCDILEENREDFKNAIAIAKKSDVVVMVMGETENMSGEAACRTNIKLPGLQQELIAEIKKTGKPIILVLMNGRPLDLSWEDKTVNAILETWFLGTNCAAAITEVLFGTYNPSGKLTVTFPRNVGQIPLFYNQKNTGRPTNVPNADPRYTSKYLDVANSPLYPFGYGLSYTEFTYSKVTLDANTLFFNTSIKASVTITNTGNYDGEEIVQLYIKDVVGSITRPIKELKGFKKITLKKGESKTVQFEITAELLKFYNQKQDFVCEEGEFKLFIAGSSNHKFTNTFFLK</sequence>
<dbReference type="AlphaFoldDB" id="A0A975CSD5"/>
<evidence type="ECO:0000256" key="3">
    <source>
        <dbReference type="ARBA" id="ARBA00005336"/>
    </source>
</evidence>
<dbReference type="Proteomes" id="UP000663920">
    <property type="component" value="Chromosome"/>
</dbReference>
<dbReference type="PROSITE" id="PS00775">
    <property type="entry name" value="GLYCOSYL_HYDROL_F3"/>
    <property type="match status" value="1"/>
</dbReference>
<evidence type="ECO:0000259" key="11">
    <source>
        <dbReference type="SMART" id="SM01217"/>
    </source>
</evidence>
<comment type="similarity">
    <text evidence="3 10">Belongs to the glycosyl hydrolase 3 family.</text>
</comment>
<accession>A0A975CSD5</accession>
<dbReference type="InterPro" id="IPR026891">
    <property type="entry name" value="Fn3-like"/>
</dbReference>
<dbReference type="FunFam" id="3.20.20.300:FF:000005">
    <property type="entry name" value="Periplasmic beta-glucosidase"/>
    <property type="match status" value="1"/>
</dbReference>
<dbReference type="NCBIfam" id="NF011678">
    <property type="entry name" value="PRK15098.1"/>
    <property type="match status" value="1"/>
</dbReference>
<dbReference type="Gene3D" id="3.20.20.300">
    <property type="entry name" value="Glycoside hydrolase, family 3, N-terminal domain"/>
    <property type="match status" value="1"/>
</dbReference>
<dbReference type="InterPro" id="IPR051915">
    <property type="entry name" value="Cellulose_Degrad_GH3"/>
</dbReference>
<organism evidence="12 13">
    <name type="scientific">Polaribacter cellanae</name>
    <dbReference type="NCBI Taxonomy" id="2818493"/>
    <lineage>
        <taxon>Bacteria</taxon>
        <taxon>Pseudomonadati</taxon>
        <taxon>Bacteroidota</taxon>
        <taxon>Flavobacteriia</taxon>
        <taxon>Flavobacteriales</taxon>
        <taxon>Flavobacteriaceae</taxon>
    </lineage>
</organism>
<evidence type="ECO:0000256" key="2">
    <source>
        <dbReference type="ARBA" id="ARBA00004418"/>
    </source>
</evidence>
<dbReference type="SUPFAM" id="SSF51445">
    <property type="entry name" value="(Trans)glycosidases"/>
    <property type="match status" value="1"/>
</dbReference>
<dbReference type="Pfam" id="PF00933">
    <property type="entry name" value="Glyco_hydro_3"/>
    <property type="match status" value="1"/>
</dbReference>
<dbReference type="EC" id="3.2.1.21" evidence="4"/>
<feature type="domain" description="Fibronectin type III-like" evidence="11">
    <location>
        <begin position="650"/>
        <end position="719"/>
    </location>
</feature>
<evidence type="ECO:0000256" key="8">
    <source>
        <dbReference type="ARBA" id="ARBA00023295"/>
    </source>
</evidence>
<keyword evidence="13" id="KW-1185">Reference proteome</keyword>
<dbReference type="InterPro" id="IPR013783">
    <property type="entry name" value="Ig-like_fold"/>
</dbReference>
<dbReference type="GO" id="GO:0009251">
    <property type="term" value="P:glucan catabolic process"/>
    <property type="evidence" value="ECO:0007669"/>
    <property type="project" value="TreeGrafter"/>
</dbReference>